<reference evidence="2 3" key="1">
    <citation type="submission" date="2021-02" db="EMBL/GenBank/DDBJ databases">
        <title>Complete genome of Desulfoluna sp. strain ASN36.</title>
        <authorList>
            <person name="Takahashi A."/>
            <person name="Kojima H."/>
            <person name="Fukui M."/>
        </authorList>
    </citation>
    <scope>NUCLEOTIDE SEQUENCE [LARGE SCALE GENOMIC DNA]</scope>
    <source>
        <strain evidence="2 3">ASN36</strain>
    </source>
</reference>
<dbReference type="EMBL" id="AP024488">
    <property type="protein sequence ID" value="BCS95209.1"/>
    <property type="molecule type" value="Genomic_DNA"/>
</dbReference>
<feature type="region of interest" description="Disordered" evidence="1">
    <location>
        <begin position="33"/>
        <end position="72"/>
    </location>
</feature>
<organism evidence="2 3">
    <name type="scientific">Desulfoluna limicola</name>
    <dbReference type="NCBI Taxonomy" id="2810562"/>
    <lineage>
        <taxon>Bacteria</taxon>
        <taxon>Pseudomonadati</taxon>
        <taxon>Thermodesulfobacteriota</taxon>
        <taxon>Desulfobacteria</taxon>
        <taxon>Desulfobacterales</taxon>
        <taxon>Desulfolunaceae</taxon>
        <taxon>Desulfoluna</taxon>
    </lineage>
</organism>
<protein>
    <submittedName>
        <fullName evidence="2">Uncharacterized protein</fullName>
    </submittedName>
</protein>
<keyword evidence="3" id="KW-1185">Reference proteome</keyword>
<evidence type="ECO:0000256" key="1">
    <source>
        <dbReference type="SAM" id="MobiDB-lite"/>
    </source>
</evidence>
<dbReference type="Proteomes" id="UP001320148">
    <property type="component" value="Chromosome"/>
</dbReference>
<proteinExistence type="predicted"/>
<sequence length="86" mass="9276">MVAAEKGCQLSGLLLGGMPPEAAMGHADLLKEGSLRRRKRAFSPQGVKGKEAHQETQGGEPQAWEASADHGRKMQSEVWFSSSLGW</sequence>
<evidence type="ECO:0000313" key="2">
    <source>
        <dbReference type="EMBL" id="BCS95209.1"/>
    </source>
</evidence>
<gene>
    <name evidence="2" type="ORF">DSLASN_08410</name>
</gene>
<evidence type="ECO:0000313" key="3">
    <source>
        <dbReference type="Proteomes" id="UP001320148"/>
    </source>
</evidence>
<accession>A0ABN6EXY4</accession>
<name>A0ABN6EXY4_9BACT</name>